<organism evidence="1 2">
    <name type="scientific">SAR324 cluster bacterium</name>
    <dbReference type="NCBI Taxonomy" id="2024889"/>
    <lineage>
        <taxon>Bacteria</taxon>
        <taxon>Deltaproteobacteria</taxon>
        <taxon>SAR324 cluster</taxon>
    </lineage>
</organism>
<dbReference type="EMBL" id="QNZJ01000231">
    <property type="protein sequence ID" value="RTZ85134.1"/>
    <property type="molecule type" value="Genomic_DNA"/>
</dbReference>
<protein>
    <submittedName>
        <fullName evidence="1">Phosphatidylserine decarboxylase</fullName>
    </submittedName>
</protein>
<feature type="non-terminal residue" evidence="1">
    <location>
        <position position="53"/>
    </location>
</feature>
<evidence type="ECO:0000313" key="1">
    <source>
        <dbReference type="EMBL" id="RTZ85134.1"/>
    </source>
</evidence>
<sequence length="53" mass="6089">MAIPGFGHPPAYYFMWILPRNLFSRLCGIVADARIPRPLLTPLIKLFSWKFGV</sequence>
<dbReference type="AlphaFoldDB" id="A0A432GNP1"/>
<dbReference type="Proteomes" id="UP000287719">
    <property type="component" value="Unassembled WGS sequence"/>
</dbReference>
<evidence type="ECO:0000313" key="2">
    <source>
        <dbReference type="Proteomes" id="UP000287719"/>
    </source>
</evidence>
<proteinExistence type="predicted"/>
<gene>
    <name evidence="1" type="ORF">DSY95_05265</name>
</gene>
<accession>A0A432GNP1</accession>
<name>A0A432GNP1_9DELT</name>
<reference evidence="1 2" key="1">
    <citation type="submission" date="2018-06" db="EMBL/GenBank/DDBJ databases">
        <title>Combined omics and stable isotope probing to characterize newly discovered Mariana Back-Arc vent microbial communities.</title>
        <authorList>
            <person name="Trembath-Reichert E."/>
            <person name="Huber J.A."/>
        </authorList>
    </citation>
    <scope>NUCLEOTIDE SEQUENCE [LARGE SCALE GENOMIC DNA]</scope>
    <source>
        <strain evidence="1">MAG 54</strain>
    </source>
</reference>
<comment type="caution">
    <text evidence="1">The sequence shown here is derived from an EMBL/GenBank/DDBJ whole genome shotgun (WGS) entry which is preliminary data.</text>
</comment>